<dbReference type="Gene3D" id="3.40.50.300">
    <property type="entry name" value="P-loop containing nucleotide triphosphate hydrolases"/>
    <property type="match status" value="1"/>
</dbReference>
<dbReference type="RefSeq" id="WP_166115947.1">
    <property type="nucleotide sequence ID" value="NZ_BAABDB010000024.1"/>
</dbReference>
<protein>
    <recommendedName>
        <fullName evidence="3">Terminase</fullName>
    </recommendedName>
</protein>
<dbReference type="Proteomes" id="UP000578000">
    <property type="component" value="Unassembled WGS sequence"/>
</dbReference>
<dbReference type="AlphaFoldDB" id="A0A841QHI1"/>
<organism evidence="1 2">
    <name type="scientific">Acetobacter lovaniensis</name>
    <dbReference type="NCBI Taxonomy" id="104100"/>
    <lineage>
        <taxon>Bacteria</taxon>
        <taxon>Pseudomonadati</taxon>
        <taxon>Pseudomonadota</taxon>
        <taxon>Alphaproteobacteria</taxon>
        <taxon>Acetobacterales</taxon>
        <taxon>Acetobacteraceae</taxon>
        <taxon>Acetobacter</taxon>
    </lineage>
</organism>
<proteinExistence type="predicted"/>
<comment type="caution">
    <text evidence="1">The sequence shown here is derived from an EMBL/GenBank/DDBJ whole genome shotgun (WGS) entry which is preliminary data.</text>
</comment>
<evidence type="ECO:0000313" key="1">
    <source>
        <dbReference type="EMBL" id="MBB6457990.1"/>
    </source>
</evidence>
<gene>
    <name evidence="1" type="ORF">HNR55_002594</name>
</gene>
<dbReference type="EMBL" id="JACHIE010000013">
    <property type="protein sequence ID" value="MBB6457990.1"/>
    <property type="molecule type" value="Genomic_DNA"/>
</dbReference>
<name>A0A841QHI1_9PROT</name>
<keyword evidence="2" id="KW-1185">Reference proteome</keyword>
<accession>A0A841QHI1</accession>
<sequence length="460" mass="52052">MEEIVLPAGGWKPRDYQRDAWRYLSNGGKRFFGVWHRRAGKDDLLLRSTANAAFERVGSYWHCLPEYAQARKALWTAVNPHTGKRRVDEAIPPELRATTNEQEMFIRLVNGSTWQLVGSDRYNSLVGAGIAGVTFSEWALCNPSAWGYIRPMLQENDGWAAFITTPRGKNHAYTMFQHAEQSPEWFAQRLTINDTGALSPEQAAEALAEYVSIYGEDLGQAQFDQEYMCSWTAAILGAFYTRELAAVRNEARLCRIEAVPGYPVHTSWDLGISDDTALWHFQVVGPQILILGCHSQSGVGLDYYENYMRETYAAKCWTKGIDYVPHDAKAREWTGGRTRIETMMAMGFKPQLVHSVGLMDGINATRRTLPLCVFDSDTEMTGFSALEGYKRKWDDNKKAFSMGPEHDWASHYADSFRYLALSWREARTAAPSPPPPTMQNVLAVEGISPPKLKPISRRRR</sequence>
<reference evidence="1 2" key="1">
    <citation type="submission" date="2020-08" db="EMBL/GenBank/DDBJ databases">
        <title>Genomic Encyclopedia of Type Strains, Phase IV (KMG-IV): sequencing the most valuable type-strain genomes for metagenomic binning, comparative biology and taxonomic classification.</title>
        <authorList>
            <person name="Goeker M."/>
        </authorList>
    </citation>
    <scope>NUCLEOTIDE SEQUENCE [LARGE SCALE GENOMIC DNA]</scope>
    <source>
        <strain evidence="1 2">DSM 4491</strain>
    </source>
</reference>
<dbReference type="InterPro" id="IPR027417">
    <property type="entry name" value="P-loop_NTPase"/>
</dbReference>
<evidence type="ECO:0000313" key="2">
    <source>
        <dbReference type="Proteomes" id="UP000578000"/>
    </source>
</evidence>
<evidence type="ECO:0008006" key="3">
    <source>
        <dbReference type="Google" id="ProtNLM"/>
    </source>
</evidence>